<dbReference type="AlphaFoldDB" id="A0A699V091"/>
<keyword evidence="1" id="KW-0548">Nucleotidyltransferase</keyword>
<gene>
    <name evidence="1" type="ORF">Tci_900426</name>
</gene>
<dbReference type="GO" id="GO:0003964">
    <property type="term" value="F:RNA-directed DNA polymerase activity"/>
    <property type="evidence" value="ECO:0007669"/>
    <property type="project" value="UniProtKB-KW"/>
</dbReference>
<reference evidence="1" key="1">
    <citation type="journal article" date="2019" name="Sci. Rep.">
        <title>Draft genome of Tanacetum cinerariifolium, the natural source of mosquito coil.</title>
        <authorList>
            <person name="Yamashiro T."/>
            <person name="Shiraishi A."/>
            <person name="Satake H."/>
            <person name="Nakayama K."/>
        </authorList>
    </citation>
    <scope>NUCLEOTIDE SEQUENCE</scope>
</reference>
<keyword evidence="1" id="KW-0695">RNA-directed DNA polymerase</keyword>
<accession>A0A699V091</accession>
<feature type="non-terminal residue" evidence="1">
    <location>
        <position position="82"/>
    </location>
</feature>
<keyword evidence="1" id="KW-0808">Transferase</keyword>
<sequence length="82" mass="9056">MGLAIFNQSDSLWVRVIHAIHGVDGRIGRAGNVGYTMPRSGIESEQWDHLLDSLEGVMLNPSEDRWSWDLNGSGEFSVASAR</sequence>
<dbReference type="EMBL" id="BKCJ011385489">
    <property type="protein sequence ID" value="GFD28457.1"/>
    <property type="molecule type" value="Genomic_DNA"/>
</dbReference>
<evidence type="ECO:0000313" key="1">
    <source>
        <dbReference type="EMBL" id="GFD28457.1"/>
    </source>
</evidence>
<comment type="caution">
    <text evidence="1">The sequence shown here is derived from an EMBL/GenBank/DDBJ whole genome shotgun (WGS) entry which is preliminary data.</text>
</comment>
<protein>
    <submittedName>
        <fullName evidence="1">RNA-directed DNA polymerase, eukaryota</fullName>
    </submittedName>
</protein>
<proteinExistence type="predicted"/>
<name>A0A699V091_TANCI</name>
<organism evidence="1">
    <name type="scientific">Tanacetum cinerariifolium</name>
    <name type="common">Dalmatian daisy</name>
    <name type="synonym">Chrysanthemum cinerariifolium</name>
    <dbReference type="NCBI Taxonomy" id="118510"/>
    <lineage>
        <taxon>Eukaryota</taxon>
        <taxon>Viridiplantae</taxon>
        <taxon>Streptophyta</taxon>
        <taxon>Embryophyta</taxon>
        <taxon>Tracheophyta</taxon>
        <taxon>Spermatophyta</taxon>
        <taxon>Magnoliopsida</taxon>
        <taxon>eudicotyledons</taxon>
        <taxon>Gunneridae</taxon>
        <taxon>Pentapetalae</taxon>
        <taxon>asterids</taxon>
        <taxon>campanulids</taxon>
        <taxon>Asterales</taxon>
        <taxon>Asteraceae</taxon>
        <taxon>Asteroideae</taxon>
        <taxon>Anthemideae</taxon>
        <taxon>Anthemidinae</taxon>
        <taxon>Tanacetum</taxon>
    </lineage>
</organism>